<name>A0A2U1NG61_ARTAN</name>
<dbReference type="PANTHER" id="PTHR42979">
    <property type="entry name" value="3-ISOPROPYLMALATE DEHYDROGENASE"/>
    <property type="match status" value="1"/>
</dbReference>
<reference evidence="1 2" key="1">
    <citation type="journal article" date="2018" name="Mol. Plant">
        <title>The genome of Artemisia annua provides insight into the evolution of Asteraceae family and artemisinin biosynthesis.</title>
        <authorList>
            <person name="Shen Q."/>
            <person name="Zhang L."/>
            <person name="Liao Z."/>
            <person name="Wang S."/>
            <person name="Yan T."/>
            <person name="Shi P."/>
            <person name="Liu M."/>
            <person name="Fu X."/>
            <person name="Pan Q."/>
            <person name="Wang Y."/>
            <person name="Lv Z."/>
            <person name="Lu X."/>
            <person name="Zhang F."/>
            <person name="Jiang W."/>
            <person name="Ma Y."/>
            <person name="Chen M."/>
            <person name="Hao X."/>
            <person name="Li L."/>
            <person name="Tang Y."/>
            <person name="Lv G."/>
            <person name="Zhou Y."/>
            <person name="Sun X."/>
            <person name="Brodelius P.E."/>
            <person name="Rose J.K.C."/>
            <person name="Tang K."/>
        </authorList>
    </citation>
    <scope>NUCLEOTIDE SEQUENCE [LARGE SCALE GENOMIC DNA]</scope>
    <source>
        <strain evidence="2">cv. Huhao1</strain>
        <tissue evidence="1">Leaf</tissue>
    </source>
</reference>
<keyword evidence="2" id="KW-1185">Reference proteome</keyword>
<gene>
    <name evidence="1" type="ORF">CTI12_AA269880</name>
</gene>
<dbReference type="Proteomes" id="UP000245207">
    <property type="component" value="Unassembled WGS sequence"/>
</dbReference>
<organism evidence="1 2">
    <name type="scientific">Artemisia annua</name>
    <name type="common">Sweet wormwood</name>
    <dbReference type="NCBI Taxonomy" id="35608"/>
    <lineage>
        <taxon>Eukaryota</taxon>
        <taxon>Viridiplantae</taxon>
        <taxon>Streptophyta</taxon>
        <taxon>Embryophyta</taxon>
        <taxon>Tracheophyta</taxon>
        <taxon>Spermatophyta</taxon>
        <taxon>Magnoliopsida</taxon>
        <taxon>eudicotyledons</taxon>
        <taxon>Gunneridae</taxon>
        <taxon>Pentapetalae</taxon>
        <taxon>asterids</taxon>
        <taxon>campanulids</taxon>
        <taxon>Asterales</taxon>
        <taxon>Asteraceae</taxon>
        <taxon>Asteroideae</taxon>
        <taxon>Anthemideae</taxon>
        <taxon>Artemisiinae</taxon>
        <taxon>Artemisia</taxon>
    </lineage>
</organism>
<proteinExistence type="predicted"/>
<dbReference type="GO" id="GO:0009098">
    <property type="term" value="P:L-leucine biosynthetic process"/>
    <property type="evidence" value="ECO:0007669"/>
    <property type="project" value="InterPro"/>
</dbReference>
<evidence type="ECO:0000313" key="2">
    <source>
        <dbReference type="Proteomes" id="UP000245207"/>
    </source>
</evidence>
<dbReference type="AlphaFoldDB" id="A0A2U1NG61"/>
<protein>
    <submittedName>
        <fullName evidence="1">3-isopropylmalate dehydrogenase 2</fullName>
    </submittedName>
</protein>
<evidence type="ECO:0000313" key="1">
    <source>
        <dbReference type="EMBL" id="PWA72505.1"/>
    </source>
</evidence>
<dbReference type="OrthoDB" id="419183at2759"/>
<sequence length="227" mass="25609">MKVVAAYLSNGITINEPDPLHTMAAGRYQQCLSDASVTDKGKRKMDDVAARAVGTNVSDSHYHATSMQPRPSTNAYHSHIDVPANSSSSLDPRVGQSTYAYQCTFANFLLHKCFPYHGQELEEEELLPHLKFLEMGTIRKVLLFPCIPLPEETLAAKQSDDVLLGAIGGYKWDKNEKRLKPETGLLQLRDEKGEDLLMREQRSLRKSTGMWRTKECLRCRPSGWIRT</sequence>
<dbReference type="PANTHER" id="PTHR42979:SF1">
    <property type="entry name" value="3-ISOPROPYLMALATE DEHYDROGENASE"/>
    <property type="match status" value="1"/>
</dbReference>
<dbReference type="STRING" id="35608.A0A2U1NG61"/>
<dbReference type="EMBL" id="PKPP01002892">
    <property type="protein sequence ID" value="PWA72505.1"/>
    <property type="molecule type" value="Genomic_DNA"/>
</dbReference>
<comment type="caution">
    <text evidence="1">The sequence shown here is derived from an EMBL/GenBank/DDBJ whole genome shotgun (WGS) entry which is preliminary data.</text>
</comment>
<accession>A0A2U1NG61</accession>
<dbReference type="InterPro" id="IPR004429">
    <property type="entry name" value="Isopropylmalate_DH"/>
</dbReference>
<dbReference type="GO" id="GO:0003862">
    <property type="term" value="F:3-isopropylmalate dehydrogenase activity"/>
    <property type="evidence" value="ECO:0007669"/>
    <property type="project" value="InterPro"/>
</dbReference>